<keyword evidence="1" id="KW-0812">Transmembrane</keyword>
<evidence type="ECO:0000256" key="1">
    <source>
        <dbReference type="SAM" id="Phobius"/>
    </source>
</evidence>
<evidence type="ECO:0000313" key="2">
    <source>
        <dbReference type="EMBL" id="WVZ02276.1"/>
    </source>
</evidence>
<evidence type="ECO:0000313" key="3">
    <source>
        <dbReference type="Proteomes" id="UP001374535"/>
    </source>
</evidence>
<name>A0AAQ3N435_VIGMU</name>
<feature type="transmembrane region" description="Helical" evidence="1">
    <location>
        <begin position="71"/>
        <end position="91"/>
    </location>
</feature>
<protein>
    <submittedName>
        <fullName evidence="2">Uncharacterized protein</fullName>
    </submittedName>
</protein>
<reference evidence="2 3" key="1">
    <citation type="journal article" date="2023" name="Life. Sci Alliance">
        <title>Evolutionary insights into 3D genome organization and epigenetic landscape of Vigna mungo.</title>
        <authorList>
            <person name="Junaid A."/>
            <person name="Singh B."/>
            <person name="Bhatia S."/>
        </authorList>
    </citation>
    <scope>NUCLEOTIDE SEQUENCE [LARGE SCALE GENOMIC DNA]</scope>
    <source>
        <strain evidence="2">Urdbean</strain>
    </source>
</reference>
<sequence>MLSNAMFIASSVFSPPPSTLFGSHKICSSFKTISKQSHAFLHRNPFFLHHLNLGSKRALSSVCFSNAGDKALCFLTFVFYFSIFFLCNYFPGISVYKLSWELLFDAV</sequence>
<proteinExistence type="predicted"/>
<gene>
    <name evidence="2" type="ORF">V8G54_023082</name>
</gene>
<keyword evidence="1" id="KW-0472">Membrane</keyword>
<keyword evidence="1" id="KW-1133">Transmembrane helix</keyword>
<accession>A0AAQ3N435</accession>
<dbReference type="EMBL" id="CP144694">
    <property type="protein sequence ID" value="WVZ02276.1"/>
    <property type="molecule type" value="Genomic_DNA"/>
</dbReference>
<dbReference type="AlphaFoldDB" id="A0AAQ3N435"/>
<organism evidence="2 3">
    <name type="scientific">Vigna mungo</name>
    <name type="common">Black gram</name>
    <name type="synonym">Phaseolus mungo</name>
    <dbReference type="NCBI Taxonomy" id="3915"/>
    <lineage>
        <taxon>Eukaryota</taxon>
        <taxon>Viridiplantae</taxon>
        <taxon>Streptophyta</taxon>
        <taxon>Embryophyta</taxon>
        <taxon>Tracheophyta</taxon>
        <taxon>Spermatophyta</taxon>
        <taxon>Magnoliopsida</taxon>
        <taxon>eudicotyledons</taxon>
        <taxon>Gunneridae</taxon>
        <taxon>Pentapetalae</taxon>
        <taxon>rosids</taxon>
        <taxon>fabids</taxon>
        <taxon>Fabales</taxon>
        <taxon>Fabaceae</taxon>
        <taxon>Papilionoideae</taxon>
        <taxon>50 kb inversion clade</taxon>
        <taxon>NPAAA clade</taxon>
        <taxon>indigoferoid/millettioid clade</taxon>
        <taxon>Phaseoleae</taxon>
        <taxon>Vigna</taxon>
    </lineage>
</organism>
<dbReference type="Proteomes" id="UP001374535">
    <property type="component" value="Chromosome 7"/>
</dbReference>
<keyword evidence="3" id="KW-1185">Reference proteome</keyword>